<dbReference type="HOGENOM" id="CLU_994238_0_0_1"/>
<dbReference type="Proteomes" id="UP000002036">
    <property type="component" value="Chromosome G"/>
</dbReference>
<dbReference type="InterPro" id="IPR015943">
    <property type="entry name" value="WD40/YVTN_repeat-like_dom_sf"/>
</dbReference>
<dbReference type="InParanoid" id="C5DMV7"/>
<dbReference type="eggNOG" id="KOG3511">
    <property type="taxonomic scope" value="Eukaryota"/>
</dbReference>
<dbReference type="Gene3D" id="2.130.10.10">
    <property type="entry name" value="YVTN repeat-like/Quinoprotein amine dehydrogenase"/>
    <property type="match status" value="1"/>
</dbReference>
<dbReference type="FunCoup" id="C5DMV7">
    <property type="interactions" value="54"/>
</dbReference>
<keyword evidence="1" id="KW-0732">Signal</keyword>
<gene>
    <name evidence="2" type="ordered locus">KLTH0G12034g</name>
</gene>
<keyword evidence="3" id="KW-1185">Reference proteome</keyword>
<accession>C5DMV7</accession>
<dbReference type="SUPFAM" id="SSF110296">
    <property type="entry name" value="Oligoxyloglucan reducing end-specific cellobiohydrolase"/>
    <property type="match status" value="1"/>
</dbReference>
<dbReference type="KEGG" id="lth:KLTH0G12034g"/>
<evidence type="ECO:0000313" key="2">
    <source>
        <dbReference type="EMBL" id="CAR25118.1"/>
    </source>
</evidence>
<dbReference type="OrthoDB" id="4066654at2759"/>
<dbReference type="EMBL" id="CU928171">
    <property type="protein sequence ID" value="CAR25118.1"/>
    <property type="molecule type" value="Genomic_DNA"/>
</dbReference>
<organism evidence="2 3">
    <name type="scientific">Lachancea thermotolerans (strain ATCC 56472 / CBS 6340 / NRRL Y-8284)</name>
    <name type="common">Yeast</name>
    <name type="synonym">Kluyveromyces thermotolerans</name>
    <dbReference type="NCBI Taxonomy" id="559295"/>
    <lineage>
        <taxon>Eukaryota</taxon>
        <taxon>Fungi</taxon>
        <taxon>Dikarya</taxon>
        <taxon>Ascomycota</taxon>
        <taxon>Saccharomycotina</taxon>
        <taxon>Saccharomycetes</taxon>
        <taxon>Saccharomycetales</taxon>
        <taxon>Saccharomycetaceae</taxon>
        <taxon>Lachancea</taxon>
    </lineage>
</organism>
<name>C5DMV7_LACTC</name>
<dbReference type="GeneID" id="8293837"/>
<evidence type="ECO:0000313" key="3">
    <source>
        <dbReference type="Proteomes" id="UP000002036"/>
    </source>
</evidence>
<feature type="signal peptide" evidence="1">
    <location>
        <begin position="1"/>
        <end position="17"/>
    </location>
</feature>
<protein>
    <submittedName>
        <fullName evidence="2">KLTH0G12034p</fullName>
    </submittedName>
</protein>
<evidence type="ECO:0000256" key="1">
    <source>
        <dbReference type="SAM" id="SignalP"/>
    </source>
</evidence>
<sequence length="280" mass="31107">MLASRLLALTCVGLTLAAGQPRVSLTDDLRVSAFAGSADLWRLNNGSVSVSTDGGANWATVDSLGHDIESFKIDENFPESRAFAIDSKRGRIFQSVDQGRAWTEMLSDASFWDNPEDEANPLASLWFSMQTNPYAREDVVVTLSQCLENEYVRRCNASKNAFISTDGEYFRRATEIAAPKGQLLDNRCRFFGAEAGPRVICQLRLSQQPQGEGYQGLNVKLFYSDDHGETFAALEEFEHRSVMSSMTFGGLDAVTTIEAKKSHQQSAYQLWLSRDGSHYE</sequence>
<reference evidence="2 3" key="1">
    <citation type="journal article" date="2009" name="Genome Res.">
        <title>Comparative genomics of protoploid Saccharomycetaceae.</title>
        <authorList>
            <consortium name="The Genolevures Consortium"/>
            <person name="Souciet J.-L."/>
            <person name="Dujon B."/>
            <person name="Gaillardin C."/>
            <person name="Johnston M."/>
            <person name="Baret P.V."/>
            <person name="Cliften P."/>
            <person name="Sherman D.J."/>
            <person name="Weissenbach J."/>
            <person name="Westhof E."/>
            <person name="Wincker P."/>
            <person name="Jubin C."/>
            <person name="Poulain J."/>
            <person name="Barbe V."/>
            <person name="Segurens B."/>
            <person name="Artiguenave F."/>
            <person name="Anthouard V."/>
            <person name="Vacherie B."/>
            <person name="Val M.-E."/>
            <person name="Fulton R.S."/>
            <person name="Minx P."/>
            <person name="Wilson R."/>
            <person name="Durrens P."/>
            <person name="Jean G."/>
            <person name="Marck C."/>
            <person name="Martin T."/>
            <person name="Nikolski M."/>
            <person name="Rolland T."/>
            <person name="Seret M.-L."/>
            <person name="Casaregola S."/>
            <person name="Despons L."/>
            <person name="Fairhead C."/>
            <person name="Fischer G."/>
            <person name="Lafontaine I."/>
            <person name="Leh V."/>
            <person name="Lemaire M."/>
            <person name="de Montigny J."/>
            <person name="Neuveglise C."/>
            <person name="Thierry A."/>
            <person name="Blanc-Lenfle I."/>
            <person name="Bleykasten C."/>
            <person name="Diffels J."/>
            <person name="Fritsch E."/>
            <person name="Frangeul L."/>
            <person name="Goeffon A."/>
            <person name="Jauniaux N."/>
            <person name="Kachouri-Lafond R."/>
            <person name="Payen C."/>
            <person name="Potier S."/>
            <person name="Pribylova L."/>
            <person name="Ozanne C."/>
            <person name="Richard G.-F."/>
            <person name="Sacerdot C."/>
            <person name="Straub M.-L."/>
            <person name="Talla E."/>
        </authorList>
    </citation>
    <scope>NUCLEOTIDE SEQUENCE [LARGE SCALE GENOMIC DNA]</scope>
    <source>
        <strain evidence="3">ATCC 56472 / CBS 6340 / NRRL Y-8284</strain>
    </source>
</reference>
<proteinExistence type="predicted"/>
<dbReference type="RefSeq" id="XP_002555555.1">
    <property type="nucleotide sequence ID" value="XM_002555509.1"/>
</dbReference>
<dbReference type="AlphaFoldDB" id="C5DMV7"/>
<feature type="chain" id="PRO_5002950552" evidence="1">
    <location>
        <begin position="18"/>
        <end position="280"/>
    </location>
</feature>